<name>A0ABQ6DZZ2_9GAMM</name>
<dbReference type="PROSITE" id="PS51724">
    <property type="entry name" value="SPOR"/>
    <property type="match status" value="1"/>
</dbReference>
<organism evidence="3 4">
    <name type="scientific">Psychromonas marina</name>
    <dbReference type="NCBI Taxonomy" id="88364"/>
    <lineage>
        <taxon>Bacteria</taxon>
        <taxon>Pseudomonadati</taxon>
        <taxon>Pseudomonadota</taxon>
        <taxon>Gammaproteobacteria</taxon>
        <taxon>Alteromonadales</taxon>
        <taxon>Psychromonadaceae</taxon>
        <taxon>Psychromonas</taxon>
    </lineage>
</organism>
<dbReference type="Gene3D" id="3.40.50.300">
    <property type="entry name" value="P-loop containing nucleotide triphosphate hydrolases"/>
    <property type="match status" value="1"/>
</dbReference>
<dbReference type="Gene3D" id="3.30.70.1070">
    <property type="entry name" value="Sporulation related repeat"/>
    <property type="match status" value="1"/>
</dbReference>
<dbReference type="PANTHER" id="PTHR35894:SF7">
    <property type="entry name" value="GENERAL SECRETION PATHWAY PROTEIN A-RELATED"/>
    <property type="match status" value="1"/>
</dbReference>
<dbReference type="InterPro" id="IPR003593">
    <property type="entry name" value="AAA+_ATPase"/>
</dbReference>
<gene>
    <name evidence="3" type="ORF">GCM10007916_17240</name>
</gene>
<dbReference type="SMART" id="SM00382">
    <property type="entry name" value="AAA"/>
    <property type="match status" value="1"/>
</dbReference>
<keyword evidence="4" id="KW-1185">Reference proteome</keyword>
<dbReference type="Pfam" id="PF13401">
    <property type="entry name" value="AAA_22"/>
    <property type="match status" value="1"/>
</dbReference>
<keyword evidence="1" id="KW-1133">Transmembrane helix</keyword>
<dbReference type="PANTHER" id="PTHR35894">
    <property type="entry name" value="GENERAL SECRETION PATHWAY PROTEIN A-RELATED"/>
    <property type="match status" value="1"/>
</dbReference>
<dbReference type="Proteomes" id="UP001157353">
    <property type="component" value="Unassembled WGS sequence"/>
</dbReference>
<sequence length="536" mass="59540">MVERTLISFPSQLQLIERLQHLLYLSSSMVFISGEKGCGKSTLIEQLSNQLPPKTQQAFITLIEPVSAAQIRLQIISQLFEQPLFDADDRIYNSFLLLKGNQPSDIARVVVIDNADLLPEQIVNELAEVINKKSLLSDNEVNFILLGEPVKNNQMVALIKQSSGHQGVAALSFKLPPLTASEAQQLLKHSLDQVSYLPKIQHQDALVKQLAHCQGIPAKILLLATDISTGKVDDDNVSWLKTKFPAIFLMLFLVVIASGLAFYLYPQFIKTPVEIDTIVETETVLLDEIASIDVIVTEETSTEALAGNWSKATQVLADNQLSVGEADTEARVIITELHLTEISQSGSISTINDNRHVPTIIKEQKVITTQSAVMLENDTLDGAETSINDATENEASIDGEDVVLAVEFDTVEKQENSDPEVIEQKTNIEPEGDTLFTPTELLLAINPNQYTLQLGALGSKKSLQAFMENYQLPQKDVYLYQTIRNGKELFMVIYGQFDSREIAIQEAGKRPNTLNKLDSWAKKYALVHQDLQLNEQ</sequence>
<feature type="domain" description="SPOR" evidence="2">
    <location>
        <begin position="444"/>
        <end position="524"/>
    </location>
</feature>
<evidence type="ECO:0000256" key="1">
    <source>
        <dbReference type="SAM" id="Phobius"/>
    </source>
</evidence>
<feature type="transmembrane region" description="Helical" evidence="1">
    <location>
        <begin position="246"/>
        <end position="265"/>
    </location>
</feature>
<dbReference type="EMBL" id="BSPQ01000005">
    <property type="protein sequence ID" value="GLS90657.1"/>
    <property type="molecule type" value="Genomic_DNA"/>
</dbReference>
<dbReference type="InterPro" id="IPR036680">
    <property type="entry name" value="SPOR-like_sf"/>
</dbReference>
<dbReference type="RefSeq" id="WP_284203779.1">
    <property type="nucleotide sequence ID" value="NZ_BSPQ01000005.1"/>
</dbReference>
<dbReference type="SUPFAM" id="SSF52540">
    <property type="entry name" value="P-loop containing nucleoside triphosphate hydrolases"/>
    <property type="match status" value="1"/>
</dbReference>
<proteinExistence type="predicted"/>
<dbReference type="Pfam" id="PF05036">
    <property type="entry name" value="SPOR"/>
    <property type="match status" value="1"/>
</dbReference>
<accession>A0ABQ6DZZ2</accession>
<dbReference type="InterPro" id="IPR049945">
    <property type="entry name" value="AAA_22"/>
</dbReference>
<evidence type="ECO:0000313" key="4">
    <source>
        <dbReference type="Proteomes" id="UP001157353"/>
    </source>
</evidence>
<comment type="caution">
    <text evidence="3">The sequence shown here is derived from an EMBL/GenBank/DDBJ whole genome shotgun (WGS) entry which is preliminary data.</text>
</comment>
<dbReference type="InterPro" id="IPR052026">
    <property type="entry name" value="ExeA_AAA_ATPase_DNA-bind"/>
</dbReference>
<dbReference type="InterPro" id="IPR007730">
    <property type="entry name" value="SPOR-like_dom"/>
</dbReference>
<evidence type="ECO:0000313" key="3">
    <source>
        <dbReference type="EMBL" id="GLS90657.1"/>
    </source>
</evidence>
<protein>
    <recommendedName>
        <fullName evidence="2">SPOR domain-containing protein</fullName>
    </recommendedName>
</protein>
<dbReference type="InterPro" id="IPR027417">
    <property type="entry name" value="P-loop_NTPase"/>
</dbReference>
<reference evidence="4" key="1">
    <citation type="journal article" date="2019" name="Int. J. Syst. Evol. Microbiol.">
        <title>The Global Catalogue of Microorganisms (GCM) 10K type strain sequencing project: providing services to taxonomists for standard genome sequencing and annotation.</title>
        <authorList>
            <consortium name="The Broad Institute Genomics Platform"/>
            <consortium name="The Broad Institute Genome Sequencing Center for Infectious Disease"/>
            <person name="Wu L."/>
            <person name="Ma J."/>
        </authorList>
    </citation>
    <scope>NUCLEOTIDE SEQUENCE [LARGE SCALE GENOMIC DNA]</scope>
    <source>
        <strain evidence="4">NBRC 103166</strain>
    </source>
</reference>
<evidence type="ECO:0000259" key="2">
    <source>
        <dbReference type="PROSITE" id="PS51724"/>
    </source>
</evidence>
<keyword evidence="1" id="KW-0812">Transmembrane</keyword>
<keyword evidence="1" id="KW-0472">Membrane</keyword>